<evidence type="ECO:0000259" key="8">
    <source>
        <dbReference type="Pfam" id="PF02665"/>
    </source>
</evidence>
<keyword evidence="6 7" id="KW-0472">Membrane</keyword>
<dbReference type="AlphaFoldDB" id="A0A5K7ZLZ7"/>
<evidence type="ECO:0000256" key="5">
    <source>
        <dbReference type="ARBA" id="ARBA00023002"/>
    </source>
</evidence>
<dbReference type="InterPro" id="IPR023234">
    <property type="entry name" value="NarG-like_domain"/>
</dbReference>
<keyword evidence="2" id="KW-1003">Cell membrane</keyword>
<evidence type="ECO:0000256" key="2">
    <source>
        <dbReference type="ARBA" id="ARBA00022475"/>
    </source>
</evidence>
<organism evidence="9 10">
    <name type="scientific">Desulfosarcina ovata subsp. sediminis</name>
    <dbReference type="NCBI Taxonomy" id="885957"/>
    <lineage>
        <taxon>Bacteria</taxon>
        <taxon>Pseudomonadati</taxon>
        <taxon>Thermodesulfobacteriota</taxon>
        <taxon>Desulfobacteria</taxon>
        <taxon>Desulfobacterales</taxon>
        <taxon>Desulfosarcinaceae</taxon>
        <taxon>Desulfosarcina</taxon>
    </lineage>
</organism>
<protein>
    <recommendedName>
        <fullName evidence="8">NarG-like domain-containing protein</fullName>
    </recommendedName>
</protein>
<gene>
    <name evidence="9" type="ORF">DSCO28_16630</name>
</gene>
<comment type="subcellular location">
    <subcellularLocation>
        <location evidence="1">Cell membrane</location>
        <topology evidence="1">Multi-pass membrane protein</topology>
    </subcellularLocation>
</comment>
<evidence type="ECO:0000313" key="9">
    <source>
        <dbReference type="EMBL" id="BBO81097.1"/>
    </source>
</evidence>
<name>A0A5K7ZLZ7_9BACT</name>
<dbReference type="Gene3D" id="1.20.950.20">
    <property type="entry name" value="Transmembrane di-heme cytochromes, Chain C"/>
    <property type="match status" value="1"/>
</dbReference>
<dbReference type="Proteomes" id="UP000425960">
    <property type="component" value="Chromosome"/>
</dbReference>
<feature type="transmembrane region" description="Helical" evidence="7">
    <location>
        <begin position="82"/>
        <end position="110"/>
    </location>
</feature>
<dbReference type="InterPro" id="IPR036197">
    <property type="entry name" value="NarG-like_sf"/>
</dbReference>
<feature type="transmembrane region" description="Helical" evidence="7">
    <location>
        <begin position="165"/>
        <end position="186"/>
    </location>
</feature>
<dbReference type="GO" id="GO:0016491">
    <property type="term" value="F:oxidoreductase activity"/>
    <property type="evidence" value="ECO:0007669"/>
    <property type="project" value="UniProtKB-KW"/>
</dbReference>
<feature type="transmembrane region" description="Helical" evidence="7">
    <location>
        <begin position="214"/>
        <end position="236"/>
    </location>
</feature>
<keyword evidence="5" id="KW-0560">Oxidoreductase</keyword>
<reference evidence="9 10" key="1">
    <citation type="submission" date="2019-11" db="EMBL/GenBank/DDBJ databases">
        <title>Comparative genomics of hydrocarbon-degrading Desulfosarcina strains.</title>
        <authorList>
            <person name="Watanabe M."/>
            <person name="Kojima H."/>
            <person name="Fukui M."/>
        </authorList>
    </citation>
    <scope>NUCLEOTIDE SEQUENCE [LARGE SCALE GENOMIC DNA]</scope>
    <source>
        <strain evidence="9 10">28bB2T</strain>
    </source>
</reference>
<evidence type="ECO:0000256" key="7">
    <source>
        <dbReference type="SAM" id="Phobius"/>
    </source>
</evidence>
<dbReference type="GO" id="GO:0005886">
    <property type="term" value="C:plasma membrane"/>
    <property type="evidence" value="ECO:0007669"/>
    <property type="project" value="UniProtKB-SubCell"/>
</dbReference>
<evidence type="ECO:0000256" key="6">
    <source>
        <dbReference type="ARBA" id="ARBA00023136"/>
    </source>
</evidence>
<evidence type="ECO:0000256" key="3">
    <source>
        <dbReference type="ARBA" id="ARBA00022692"/>
    </source>
</evidence>
<evidence type="ECO:0000256" key="4">
    <source>
        <dbReference type="ARBA" id="ARBA00022989"/>
    </source>
</evidence>
<feature type="domain" description="NarG-like" evidence="8">
    <location>
        <begin position="134"/>
        <end position="250"/>
    </location>
</feature>
<keyword evidence="3 7" id="KW-0812">Transmembrane</keyword>
<accession>A0A5K7ZLZ7</accession>
<sequence>MMDKFTFFWCLIIVAMTFFFIGVYKNFAVKIGYILWVNNRRHNGEGLGWRENLALLMPLPNRRVVVDEALLQRRIKNRSEFLWLRHLLIFSGFIVIFALDLFLTFAGHYAHHYFHYEYFLSGPGKGVLKFGMELSGAALFIGLTMGVIHRIVYTKAEKTYVELKLLLLLWLVTATGFLAEGIRLAGQTDDLLISSSFIMKPIAQWLGTSFSWNWQVLADGVWCLHATFAAAFFAYIPFSKFIHILSAPLGRSITQNGEYAYQKRQRISEGLL</sequence>
<evidence type="ECO:0000313" key="10">
    <source>
        <dbReference type="Proteomes" id="UP000425960"/>
    </source>
</evidence>
<dbReference type="Pfam" id="PF02665">
    <property type="entry name" value="Nitrate_red_gam"/>
    <property type="match status" value="1"/>
</dbReference>
<keyword evidence="4 7" id="KW-1133">Transmembrane helix</keyword>
<feature type="transmembrane region" description="Helical" evidence="7">
    <location>
        <begin position="130"/>
        <end position="153"/>
    </location>
</feature>
<dbReference type="EMBL" id="AP021876">
    <property type="protein sequence ID" value="BBO81097.1"/>
    <property type="molecule type" value="Genomic_DNA"/>
</dbReference>
<dbReference type="SUPFAM" id="SSF103501">
    <property type="entry name" value="Respiratory nitrate reductase 1 gamma chain"/>
    <property type="match status" value="1"/>
</dbReference>
<feature type="transmembrane region" description="Helical" evidence="7">
    <location>
        <begin position="6"/>
        <end position="24"/>
    </location>
</feature>
<proteinExistence type="predicted"/>
<evidence type="ECO:0000256" key="1">
    <source>
        <dbReference type="ARBA" id="ARBA00004651"/>
    </source>
</evidence>
<dbReference type="KEGG" id="dov:DSCO28_16630"/>
<dbReference type="RefSeq" id="WP_155321892.1">
    <property type="nucleotide sequence ID" value="NZ_AP021876.1"/>
</dbReference>